<sequence length="74" mass="8312">MTYDNAPRNLPGRRHADLAEELYARSPLDGAKCTSCVLRYGRPTEPRTPSTKKKTTHTYKFLAATEETEKVSSP</sequence>
<evidence type="ECO:0000313" key="1">
    <source>
        <dbReference type="EMBL" id="GBP17839.1"/>
    </source>
</evidence>
<proteinExistence type="predicted"/>
<reference evidence="1 2" key="1">
    <citation type="journal article" date="2019" name="Commun. Biol.">
        <title>The bagworm genome reveals a unique fibroin gene that provides high tensile strength.</title>
        <authorList>
            <person name="Kono N."/>
            <person name="Nakamura H."/>
            <person name="Ohtoshi R."/>
            <person name="Tomita M."/>
            <person name="Numata K."/>
            <person name="Arakawa K."/>
        </authorList>
    </citation>
    <scope>NUCLEOTIDE SEQUENCE [LARGE SCALE GENOMIC DNA]</scope>
</reference>
<organism evidence="1 2">
    <name type="scientific">Eumeta variegata</name>
    <name type="common">Bagworm moth</name>
    <name type="synonym">Eumeta japonica</name>
    <dbReference type="NCBI Taxonomy" id="151549"/>
    <lineage>
        <taxon>Eukaryota</taxon>
        <taxon>Metazoa</taxon>
        <taxon>Ecdysozoa</taxon>
        <taxon>Arthropoda</taxon>
        <taxon>Hexapoda</taxon>
        <taxon>Insecta</taxon>
        <taxon>Pterygota</taxon>
        <taxon>Neoptera</taxon>
        <taxon>Endopterygota</taxon>
        <taxon>Lepidoptera</taxon>
        <taxon>Glossata</taxon>
        <taxon>Ditrysia</taxon>
        <taxon>Tineoidea</taxon>
        <taxon>Psychidae</taxon>
        <taxon>Oiketicinae</taxon>
        <taxon>Eumeta</taxon>
    </lineage>
</organism>
<dbReference type="AlphaFoldDB" id="A0A4C1TV02"/>
<dbReference type="Proteomes" id="UP000299102">
    <property type="component" value="Unassembled WGS sequence"/>
</dbReference>
<protein>
    <submittedName>
        <fullName evidence="1">Uncharacterized protein</fullName>
    </submittedName>
</protein>
<comment type="caution">
    <text evidence="1">The sequence shown here is derived from an EMBL/GenBank/DDBJ whole genome shotgun (WGS) entry which is preliminary data.</text>
</comment>
<dbReference type="EMBL" id="BGZK01000091">
    <property type="protein sequence ID" value="GBP17839.1"/>
    <property type="molecule type" value="Genomic_DNA"/>
</dbReference>
<name>A0A4C1TV02_EUMVA</name>
<accession>A0A4C1TV02</accession>
<gene>
    <name evidence="1" type="ORF">EVAR_7832_1</name>
</gene>
<evidence type="ECO:0000313" key="2">
    <source>
        <dbReference type="Proteomes" id="UP000299102"/>
    </source>
</evidence>
<keyword evidence="2" id="KW-1185">Reference proteome</keyword>